<gene>
    <name evidence="8 10" type="primary">recO</name>
    <name evidence="10" type="ORF">C4F51_12555</name>
</gene>
<dbReference type="Pfam" id="PF11967">
    <property type="entry name" value="RecO_N"/>
    <property type="match status" value="1"/>
</dbReference>
<sequence length="236" mass="26724">MIARQEFLPAYIIHTRPYRDTSVLVDFFTESLGRVTAVARGVRQQKNRTRSLLTPFSRLLITLHGKQDLKLLTAVEADNRFFSLQANYLFSGFYVNELLLRSLPELDQHPELFAVYQTTLQHLHEQQPLEAVLRCFELALLADAGYGLDCENTLDTGDLIHADMPYLFLQHGFSAAAGYVPEEQCIPGRVIQAIARRDFSDPQVRVVAKKLCRQLLKPLLGSRPLHSRALFSSPAS</sequence>
<keyword evidence="11" id="KW-1185">Reference proteome</keyword>
<dbReference type="Proteomes" id="UP000652567">
    <property type="component" value="Unassembled WGS sequence"/>
</dbReference>
<evidence type="ECO:0000259" key="9">
    <source>
        <dbReference type="Pfam" id="PF11967"/>
    </source>
</evidence>
<name>A0A928YUJ1_9GAMM</name>
<feature type="domain" description="DNA replication/recombination mediator RecO N-terminal" evidence="9">
    <location>
        <begin position="9"/>
        <end position="77"/>
    </location>
</feature>
<evidence type="ECO:0000256" key="1">
    <source>
        <dbReference type="ARBA" id="ARBA00003065"/>
    </source>
</evidence>
<comment type="caution">
    <text evidence="10">The sequence shown here is derived from an EMBL/GenBank/DDBJ whole genome shotgun (WGS) entry which is preliminary data.</text>
</comment>
<evidence type="ECO:0000256" key="7">
    <source>
        <dbReference type="ARBA" id="ARBA00033409"/>
    </source>
</evidence>
<dbReference type="Gene3D" id="1.20.1440.120">
    <property type="entry name" value="Recombination protein O, C-terminal domain"/>
    <property type="match status" value="1"/>
</dbReference>
<dbReference type="PANTHER" id="PTHR33991">
    <property type="entry name" value="DNA REPAIR PROTEIN RECO"/>
    <property type="match status" value="1"/>
</dbReference>
<dbReference type="PANTHER" id="PTHR33991:SF1">
    <property type="entry name" value="DNA REPAIR PROTEIN RECO"/>
    <property type="match status" value="1"/>
</dbReference>
<dbReference type="GO" id="GO:0006310">
    <property type="term" value="P:DNA recombination"/>
    <property type="evidence" value="ECO:0007669"/>
    <property type="project" value="UniProtKB-UniRule"/>
</dbReference>
<proteinExistence type="inferred from homology"/>
<evidence type="ECO:0000256" key="3">
    <source>
        <dbReference type="ARBA" id="ARBA00021310"/>
    </source>
</evidence>
<evidence type="ECO:0000313" key="11">
    <source>
        <dbReference type="Proteomes" id="UP000652567"/>
    </source>
</evidence>
<dbReference type="NCBIfam" id="TIGR00613">
    <property type="entry name" value="reco"/>
    <property type="match status" value="1"/>
</dbReference>
<keyword evidence="6 8" id="KW-0234">DNA repair</keyword>
<evidence type="ECO:0000256" key="4">
    <source>
        <dbReference type="ARBA" id="ARBA00022763"/>
    </source>
</evidence>
<organism evidence="10 11">
    <name type="scientific">Cellvibrio polysaccharolyticus</name>
    <dbReference type="NCBI Taxonomy" id="2082724"/>
    <lineage>
        <taxon>Bacteria</taxon>
        <taxon>Pseudomonadati</taxon>
        <taxon>Pseudomonadota</taxon>
        <taxon>Gammaproteobacteria</taxon>
        <taxon>Cellvibrionales</taxon>
        <taxon>Cellvibrionaceae</taxon>
        <taxon>Cellvibrio</taxon>
    </lineage>
</organism>
<dbReference type="InterPro" id="IPR022572">
    <property type="entry name" value="DNA_rep/recomb_RecO_N"/>
</dbReference>
<accession>A0A928YUJ1</accession>
<evidence type="ECO:0000256" key="2">
    <source>
        <dbReference type="ARBA" id="ARBA00007452"/>
    </source>
</evidence>
<dbReference type="SUPFAM" id="SSF50249">
    <property type="entry name" value="Nucleic acid-binding proteins"/>
    <property type="match status" value="1"/>
</dbReference>
<dbReference type="SUPFAM" id="SSF57863">
    <property type="entry name" value="ArfGap/RecO-like zinc finger"/>
    <property type="match status" value="1"/>
</dbReference>
<dbReference type="GO" id="GO:0006302">
    <property type="term" value="P:double-strand break repair"/>
    <property type="evidence" value="ECO:0007669"/>
    <property type="project" value="TreeGrafter"/>
</dbReference>
<dbReference type="Pfam" id="PF02565">
    <property type="entry name" value="RecO_C"/>
    <property type="match status" value="1"/>
</dbReference>
<comment type="function">
    <text evidence="1 8">Involved in DNA repair and RecF pathway recombination.</text>
</comment>
<dbReference type="InterPro" id="IPR037278">
    <property type="entry name" value="ARFGAP/RecO"/>
</dbReference>
<dbReference type="AlphaFoldDB" id="A0A928YUJ1"/>
<dbReference type="InterPro" id="IPR003717">
    <property type="entry name" value="RecO"/>
</dbReference>
<keyword evidence="5 8" id="KW-0233">DNA recombination</keyword>
<reference evidence="10" key="1">
    <citation type="submission" date="2018-07" db="EMBL/GenBank/DDBJ databases">
        <title>Genome assembly of strain Ka43.</title>
        <authorList>
            <person name="Kukolya J."/>
            <person name="Nagy I."/>
            <person name="Horvath B."/>
            <person name="Toth A."/>
        </authorList>
    </citation>
    <scope>NUCLEOTIDE SEQUENCE</scope>
    <source>
        <strain evidence="10">KB43</strain>
    </source>
</reference>
<evidence type="ECO:0000256" key="6">
    <source>
        <dbReference type="ARBA" id="ARBA00023204"/>
    </source>
</evidence>
<comment type="similarity">
    <text evidence="2 8">Belongs to the RecO family.</text>
</comment>
<dbReference type="InterPro" id="IPR042242">
    <property type="entry name" value="RecO_C"/>
</dbReference>
<protein>
    <recommendedName>
        <fullName evidence="3 8">DNA repair protein RecO</fullName>
    </recommendedName>
    <alternativeName>
        <fullName evidence="7 8">Recombination protein O</fullName>
    </alternativeName>
</protein>
<keyword evidence="4 8" id="KW-0227">DNA damage</keyword>
<evidence type="ECO:0000313" key="10">
    <source>
        <dbReference type="EMBL" id="MBE8718017.1"/>
    </source>
</evidence>
<evidence type="ECO:0000256" key="5">
    <source>
        <dbReference type="ARBA" id="ARBA00023172"/>
    </source>
</evidence>
<dbReference type="Gene3D" id="2.40.50.140">
    <property type="entry name" value="Nucleic acid-binding proteins"/>
    <property type="match status" value="1"/>
</dbReference>
<dbReference type="EMBL" id="PRDL01000001">
    <property type="protein sequence ID" value="MBE8718017.1"/>
    <property type="molecule type" value="Genomic_DNA"/>
</dbReference>
<dbReference type="GO" id="GO:0043590">
    <property type="term" value="C:bacterial nucleoid"/>
    <property type="evidence" value="ECO:0007669"/>
    <property type="project" value="TreeGrafter"/>
</dbReference>
<dbReference type="InterPro" id="IPR012340">
    <property type="entry name" value="NA-bd_OB-fold"/>
</dbReference>
<evidence type="ECO:0000256" key="8">
    <source>
        <dbReference type="HAMAP-Rule" id="MF_00201"/>
    </source>
</evidence>
<dbReference type="RefSeq" id="WP_193910244.1">
    <property type="nucleotide sequence ID" value="NZ_PRDL01000001.1"/>
</dbReference>
<dbReference type="HAMAP" id="MF_00201">
    <property type="entry name" value="RecO"/>
    <property type="match status" value="1"/>
</dbReference>